<name>A0AA97P8J7_PYRO3</name>
<feature type="transmembrane region" description="Helical" evidence="2">
    <location>
        <begin position="183"/>
        <end position="206"/>
    </location>
</feature>
<feature type="compositionally biased region" description="Polar residues" evidence="1">
    <location>
        <begin position="1"/>
        <end position="17"/>
    </location>
</feature>
<dbReference type="Proteomes" id="UP000011086">
    <property type="component" value="Unassembled WGS sequence"/>
</dbReference>
<evidence type="ECO:0000256" key="2">
    <source>
        <dbReference type="SAM" id="Phobius"/>
    </source>
</evidence>
<feature type="transmembrane region" description="Helical" evidence="2">
    <location>
        <begin position="218"/>
        <end position="238"/>
    </location>
</feature>
<keyword evidence="2" id="KW-0812">Transmembrane</keyword>
<evidence type="ECO:0000313" key="3">
    <source>
        <dbReference type="EMBL" id="ELQ43949.1"/>
    </source>
</evidence>
<keyword evidence="2" id="KW-0472">Membrane</keyword>
<feature type="transmembrane region" description="Helical" evidence="2">
    <location>
        <begin position="110"/>
        <end position="133"/>
    </location>
</feature>
<keyword evidence="2" id="KW-1133">Transmembrane helix</keyword>
<feature type="transmembrane region" description="Helical" evidence="2">
    <location>
        <begin position="54"/>
        <end position="74"/>
    </location>
</feature>
<feature type="region of interest" description="Disordered" evidence="1">
    <location>
        <begin position="1"/>
        <end position="30"/>
    </location>
</feature>
<feature type="compositionally biased region" description="Basic and acidic residues" evidence="1">
    <location>
        <begin position="144"/>
        <end position="159"/>
    </location>
</feature>
<proteinExistence type="predicted"/>
<accession>A0AA97P8J7</accession>
<dbReference type="AlphaFoldDB" id="A0AA97P8J7"/>
<sequence>MSSSSETSPLLERSSSPEIDHLPDPNGVNGVEEDRVPIFLRTAHSPWPYLMQNFSSITLFMMTLYQCMVFGWTFMHFHYPNGGQGYSGIKAKLLNAAAPPEQRPNSPKSLFFSLFFTISHVAAFMNTFIYVTVLAPYGHGIGKNEKQSEGSSPGDKDKPGNGNNGNNDGHRVIVIDDNMLRNLALISLFVLPSVVALLEILFLNSIKPQIPLSTHIQAVNLFAMVYLVWAYIGMSITGHDPFLVFDPPRLASNTVLAVSSFAGLASGNYCLPKHNLSLVQSHIYLGRSDSGTWATRYETPCIENPAIGLRVLGMMPSLRGTKKIDGGAMESHSKAATVVMNVVRDFAIQTVGKETRSAREMVVDIGMN</sequence>
<evidence type="ECO:0000256" key="1">
    <source>
        <dbReference type="SAM" id="MobiDB-lite"/>
    </source>
</evidence>
<reference evidence="3" key="1">
    <citation type="journal article" date="2012" name="PLoS Genet.">
        <title>Comparative analysis of the genomes of two field isolates of the rice blast fungus Magnaporthe oryzae.</title>
        <authorList>
            <person name="Xue M."/>
            <person name="Yang J."/>
            <person name="Li Z."/>
            <person name="Hu S."/>
            <person name="Yao N."/>
            <person name="Dean R.A."/>
            <person name="Zhao W."/>
            <person name="Shen M."/>
            <person name="Zhang H."/>
            <person name="Li C."/>
            <person name="Liu L."/>
            <person name="Cao L."/>
            <person name="Xu X."/>
            <person name="Xing Y."/>
            <person name="Hsiang T."/>
            <person name="Zhang Z."/>
            <person name="Xu J.R."/>
            <person name="Peng Y.L."/>
        </authorList>
    </citation>
    <scope>NUCLEOTIDE SEQUENCE</scope>
    <source>
        <strain evidence="3">Y34</strain>
    </source>
</reference>
<gene>
    <name evidence="3" type="ORF">OOU_Y34scaffold00119g12</name>
</gene>
<organism evidence="3">
    <name type="scientific">Pyricularia oryzae (strain Y34)</name>
    <name type="common">Rice blast fungus</name>
    <name type="synonym">Magnaporthe oryzae</name>
    <dbReference type="NCBI Taxonomy" id="1143189"/>
    <lineage>
        <taxon>Eukaryota</taxon>
        <taxon>Fungi</taxon>
        <taxon>Dikarya</taxon>
        <taxon>Ascomycota</taxon>
        <taxon>Pezizomycotina</taxon>
        <taxon>Sordariomycetes</taxon>
        <taxon>Sordariomycetidae</taxon>
        <taxon>Magnaporthales</taxon>
        <taxon>Pyriculariaceae</taxon>
        <taxon>Pyricularia</taxon>
    </lineage>
</organism>
<feature type="region of interest" description="Disordered" evidence="1">
    <location>
        <begin position="144"/>
        <end position="169"/>
    </location>
</feature>
<dbReference type="EMBL" id="JH793881">
    <property type="protein sequence ID" value="ELQ43949.1"/>
    <property type="molecule type" value="Genomic_DNA"/>
</dbReference>
<protein>
    <submittedName>
        <fullName evidence="3">Uncharacterized protein</fullName>
    </submittedName>
</protein>